<organism evidence="3 4">
    <name type="scientific">Paspalum notatum var. saurae</name>
    <dbReference type="NCBI Taxonomy" id="547442"/>
    <lineage>
        <taxon>Eukaryota</taxon>
        <taxon>Viridiplantae</taxon>
        <taxon>Streptophyta</taxon>
        <taxon>Embryophyta</taxon>
        <taxon>Tracheophyta</taxon>
        <taxon>Spermatophyta</taxon>
        <taxon>Magnoliopsida</taxon>
        <taxon>Liliopsida</taxon>
        <taxon>Poales</taxon>
        <taxon>Poaceae</taxon>
        <taxon>PACMAD clade</taxon>
        <taxon>Panicoideae</taxon>
        <taxon>Andropogonodae</taxon>
        <taxon>Paspaleae</taxon>
        <taxon>Paspalinae</taxon>
        <taxon>Paspalum</taxon>
    </lineage>
</organism>
<feature type="domain" description="Integrase catalytic" evidence="2">
    <location>
        <begin position="13"/>
        <end position="189"/>
    </location>
</feature>
<dbReference type="GO" id="GO:0015074">
    <property type="term" value="P:DNA integration"/>
    <property type="evidence" value="ECO:0007669"/>
    <property type="project" value="InterPro"/>
</dbReference>
<dbReference type="InterPro" id="IPR012337">
    <property type="entry name" value="RNaseH-like_sf"/>
</dbReference>
<keyword evidence="4" id="KW-1185">Reference proteome</keyword>
<protein>
    <recommendedName>
        <fullName evidence="2">Integrase catalytic domain-containing protein</fullName>
    </recommendedName>
</protein>
<evidence type="ECO:0000313" key="4">
    <source>
        <dbReference type="Proteomes" id="UP001341281"/>
    </source>
</evidence>
<dbReference type="Proteomes" id="UP001341281">
    <property type="component" value="Chromosome 05"/>
</dbReference>
<accession>A0AAQ3TPM5</accession>
<dbReference type="Gene3D" id="3.30.420.10">
    <property type="entry name" value="Ribonuclease H-like superfamily/Ribonuclease H"/>
    <property type="match status" value="1"/>
</dbReference>
<evidence type="ECO:0000256" key="1">
    <source>
        <dbReference type="SAM" id="Phobius"/>
    </source>
</evidence>
<reference evidence="3 4" key="1">
    <citation type="submission" date="2024-02" db="EMBL/GenBank/DDBJ databases">
        <title>High-quality chromosome-scale genome assembly of Pensacola bahiagrass (Paspalum notatum Flugge var. saurae).</title>
        <authorList>
            <person name="Vega J.M."/>
            <person name="Podio M."/>
            <person name="Orjuela J."/>
            <person name="Siena L.A."/>
            <person name="Pessino S.C."/>
            <person name="Combes M.C."/>
            <person name="Mariac C."/>
            <person name="Albertini E."/>
            <person name="Pupilli F."/>
            <person name="Ortiz J.P.A."/>
            <person name="Leblanc O."/>
        </authorList>
    </citation>
    <scope>NUCLEOTIDE SEQUENCE [LARGE SCALE GENOMIC DNA]</scope>
    <source>
        <strain evidence="3">R1</strain>
        <tissue evidence="3">Leaf</tissue>
    </source>
</reference>
<evidence type="ECO:0000259" key="2">
    <source>
        <dbReference type="PROSITE" id="PS50994"/>
    </source>
</evidence>
<dbReference type="AlphaFoldDB" id="A0AAQ3TPM5"/>
<dbReference type="PANTHER" id="PTHR37984">
    <property type="entry name" value="PROTEIN CBG26694"/>
    <property type="match status" value="1"/>
</dbReference>
<name>A0AAQ3TPM5_PASNO</name>
<dbReference type="GO" id="GO:0003676">
    <property type="term" value="F:nucleic acid binding"/>
    <property type="evidence" value="ECO:0007669"/>
    <property type="project" value="InterPro"/>
</dbReference>
<feature type="transmembrane region" description="Helical" evidence="1">
    <location>
        <begin position="287"/>
        <end position="306"/>
    </location>
</feature>
<keyword evidence="1" id="KW-0472">Membrane</keyword>
<sequence>MCRDRTCAAGHRERERKSGKRCYQTDARCHTLDGLNGEAELSGHLGEEVGDCGERLTVVDRFSKMAHFIPLGHPYTALSVARAFFNNVVKLHGFPCSIVSDRDPVFTSTLWTELFSLAGVKLRLSSAFRPQTDGQSEATNRIIGVYLRCLAGDRPRSWLKWLPWAEYCYNTAYQTALKTTPFRVVFGWDPPALMSYQPGLVRVAAVDKQLQQRDDFLLDIKDRLLQARSLMKDHYDAAHRDVTFEAGEWAWLRLNHRSAAGITDNTSAKLAPQFYGPFQVVERIGPWLIAFSYHLAHAFMMSSMLLSSRSTMAISLCNQGRYRQLFEAVWFPLWLLWFAQGQIAGHGMCWFNGRAVDRLMPVGNRWSSSKKHAPNSSSRTSCFPRGAEVLWTPSLVDNTGEDPRIRRPKFLCVILILVFLLTRAWLASDSHRLQINRVREPFLQMLFYGRGAYALCLIKFHQQIDILLLNFWCLFLSCWHTSCPLDRDKIFSSRFFLCYSTRSTS</sequence>
<dbReference type="PROSITE" id="PS50994">
    <property type="entry name" value="INTEGRASE"/>
    <property type="match status" value="1"/>
</dbReference>
<dbReference type="EMBL" id="CP144749">
    <property type="protein sequence ID" value="WVZ75470.1"/>
    <property type="molecule type" value="Genomic_DNA"/>
</dbReference>
<evidence type="ECO:0000313" key="3">
    <source>
        <dbReference type="EMBL" id="WVZ75470.1"/>
    </source>
</evidence>
<dbReference type="PANTHER" id="PTHR37984:SF5">
    <property type="entry name" value="PROTEIN NYNRIN-LIKE"/>
    <property type="match status" value="1"/>
</dbReference>
<gene>
    <name evidence="3" type="ORF">U9M48_023517</name>
</gene>
<dbReference type="InterPro" id="IPR001584">
    <property type="entry name" value="Integrase_cat-core"/>
</dbReference>
<feature type="transmembrane region" description="Helical" evidence="1">
    <location>
        <begin position="410"/>
        <end position="427"/>
    </location>
</feature>
<keyword evidence="1" id="KW-1133">Transmembrane helix</keyword>
<keyword evidence="1" id="KW-0812">Transmembrane</keyword>
<proteinExistence type="predicted"/>
<dbReference type="InterPro" id="IPR036397">
    <property type="entry name" value="RNaseH_sf"/>
</dbReference>
<dbReference type="InterPro" id="IPR050951">
    <property type="entry name" value="Retrovirus_Pol_polyprotein"/>
</dbReference>
<dbReference type="SUPFAM" id="SSF53098">
    <property type="entry name" value="Ribonuclease H-like"/>
    <property type="match status" value="1"/>
</dbReference>